<name>A0A915KB29_ROMCU</name>
<evidence type="ECO:0000313" key="1">
    <source>
        <dbReference type="Proteomes" id="UP000887565"/>
    </source>
</evidence>
<organism evidence="1 2">
    <name type="scientific">Romanomermis culicivorax</name>
    <name type="common">Nematode worm</name>
    <dbReference type="NCBI Taxonomy" id="13658"/>
    <lineage>
        <taxon>Eukaryota</taxon>
        <taxon>Metazoa</taxon>
        <taxon>Ecdysozoa</taxon>
        <taxon>Nematoda</taxon>
        <taxon>Enoplea</taxon>
        <taxon>Dorylaimia</taxon>
        <taxon>Mermithida</taxon>
        <taxon>Mermithoidea</taxon>
        <taxon>Mermithidae</taxon>
        <taxon>Romanomermis</taxon>
    </lineage>
</organism>
<dbReference type="Proteomes" id="UP000887565">
    <property type="component" value="Unplaced"/>
</dbReference>
<sequence>MQLTIHSVTSEKAGINGLLLPVTYVAYQCKHACTPLQRGSYSGWHRSLCKRIAHIVYSWCCSRTAEDGAGICPTQSVVGIRSQLILCDESNPMLPESMPV</sequence>
<proteinExistence type="predicted"/>
<accession>A0A915KB29</accession>
<protein>
    <submittedName>
        <fullName evidence="2">Uncharacterized protein</fullName>
    </submittedName>
</protein>
<dbReference type="WBParaSite" id="nRc.2.0.1.t35316-RA">
    <property type="protein sequence ID" value="nRc.2.0.1.t35316-RA"/>
    <property type="gene ID" value="nRc.2.0.1.g35316"/>
</dbReference>
<keyword evidence="1" id="KW-1185">Reference proteome</keyword>
<reference evidence="2" key="1">
    <citation type="submission" date="2022-11" db="UniProtKB">
        <authorList>
            <consortium name="WormBaseParasite"/>
        </authorList>
    </citation>
    <scope>IDENTIFICATION</scope>
</reference>
<dbReference type="AlphaFoldDB" id="A0A915KB29"/>
<evidence type="ECO:0000313" key="2">
    <source>
        <dbReference type="WBParaSite" id="nRc.2.0.1.t35316-RA"/>
    </source>
</evidence>